<reference evidence="2" key="1">
    <citation type="submission" date="2023-03" db="EMBL/GenBank/DDBJ databases">
        <title>Massive genome expansion in bonnet fungi (Mycena s.s.) driven by repeated elements and novel gene families across ecological guilds.</title>
        <authorList>
            <consortium name="Lawrence Berkeley National Laboratory"/>
            <person name="Harder C.B."/>
            <person name="Miyauchi S."/>
            <person name="Viragh M."/>
            <person name="Kuo A."/>
            <person name="Thoen E."/>
            <person name="Andreopoulos B."/>
            <person name="Lu D."/>
            <person name="Skrede I."/>
            <person name="Drula E."/>
            <person name="Henrissat B."/>
            <person name="Morin E."/>
            <person name="Kohler A."/>
            <person name="Barry K."/>
            <person name="LaButti K."/>
            <person name="Morin E."/>
            <person name="Salamov A."/>
            <person name="Lipzen A."/>
            <person name="Mereny Z."/>
            <person name="Hegedus B."/>
            <person name="Baldrian P."/>
            <person name="Stursova M."/>
            <person name="Weitz H."/>
            <person name="Taylor A."/>
            <person name="Grigoriev I.V."/>
            <person name="Nagy L.G."/>
            <person name="Martin F."/>
            <person name="Kauserud H."/>
        </authorList>
    </citation>
    <scope>NUCLEOTIDE SEQUENCE</scope>
    <source>
        <strain evidence="2">CBHHK067</strain>
    </source>
</reference>
<keyword evidence="3" id="KW-1185">Reference proteome</keyword>
<dbReference type="AlphaFoldDB" id="A0AAD7GD20"/>
<name>A0AAD7GD20_MYCRO</name>
<organism evidence="2 3">
    <name type="scientific">Mycena rosella</name>
    <name type="common">Pink bonnet</name>
    <name type="synonym">Agaricus rosellus</name>
    <dbReference type="NCBI Taxonomy" id="1033263"/>
    <lineage>
        <taxon>Eukaryota</taxon>
        <taxon>Fungi</taxon>
        <taxon>Dikarya</taxon>
        <taxon>Basidiomycota</taxon>
        <taxon>Agaricomycotina</taxon>
        <taxon>Agaricomycetes</taxon>
        <taxon>Agaricomycetidae</taxon>
        <taxon>Agaricales</taxon>
        <taxon>Marasmiineae</taxon>
        <taxon>Mycenaceae</taxon>
        <taxon>Mycena</taxon>
    </lineage>
</organism>
<sequence length="163" mass="18324">MYKRSQSESDEYAKKLGELSVWKRTTLPASKKPAGPIQHSRDFGDEDEARETPNPEQRSQEQSSREGQIEETENTTQEWSGGKEKEVMNGSRPMVKIEELKETPPVSPGDPGVPSRPTRIDHRRGAVPDNIAASGIQICRLAYPAGKMDENSNMPIWHIRQGR</sequence>
<dbReference type="Proteomes" id="UP001221757">
    <property type="component" value="Unassembled WGS sequence"/>
</dbReference>
<feature type="region of interest" description="Disordered" evidence="1">
    <location>
        <begin position="1"/>
        <end position="125"/>
    </location>
</feature>
<proteinExistence type="predicted"/>
<evidence type="ECO:0000313" key="2">
    <source>
        <dbReference type="EMBL" id="KAJ7688967.1"/>
    </source>
</evidence>
<gene>
    <name evidence="2" type="ORF">B0H17DRAFT_1135261</name>
</gene>
<evidence type="ECO:0000256" key="1">
    <source>
        <dbReference type="SAM" id="MobiDB-lite"/>
    </source>
</evidence>
<evidence type="ECO:0000313" key="3">
    <source>
        <dbReference type="Proteomes" id="UP001221757"/>
    </source>
</evidence>
<dbReference type="EMBL" id="JARKIE010000075">
    <property type="protein sequence ID" value="KAJ7688967.1"/>
    <property type="molecule type" value="Genomic_DNA"/>
</dbReference>
<feature type="compositionally biased region" description="Basic and acidic residues" evidence="1">
    <location>
        <begin position="1"/>
        <end position="17"/>
    </location>
</feature>
<comment type="caution">
    <text evidence="2">The sequence shown here is derived from an EMBL/GenBank/DDBJ whole genome shotgun (WGS) entry which is preliminary data.</text>
</comment>
<accession>A0AAD7GD20</accession>
<protein>
    <submittedName>
        <fullName evidence="2">Uncharacterized protein</fullName>
    </submittedName>
</protein>